<dbReference type="WBParaSite" id="HCON_00131480-00002">
    <property type="protein sequence ID" value="HCON_00131480-00002"/>
    <property type="gene ID" value="HCON_00131480"/>
</dbReference>
<keyword evidence="1" id="KW-1185">Reference proteome</keyword>
<evidence type="ECO:0000313" key="1">
    <source>
        <dbReference type="Proteomes" id="UP000025227"/>
    </source>
</evidence>
<dbReference type="AlphaFoldDB" id="A0A7I4YQH7"/>
<accession>A0A7I4YQH7</accession>
<protein>
    <submittedName>
        <fullName evidence="2">G_PROTEIN_RECEP_F1_2 domain-containing protein</fullName>
    </submittedName>
</protein>
<name>A0A7I4YQH7_HAECO</name>
<dbReference type="Proteomes" id="UP000025227">
    <property type="component" value="Unplaced"/>
</dbReference>
<sequence length="154" mass="17781">MRRRSGPIRFLNISEKAATLDASRERSGGMEELWSRLTKPSCRWTQRMKVHQDQLDKLSMVVVSNSLRSNLTGMNTLFASQERMGGRSKRARDELAFLLQNRRRILVDMAFQLTIDRMQQNCDHCAKDNWLTEIQEEGSADGRESHIRSVIADV</sequence>
<proteinExistence type="predicted"/>
<evidence type="ECO:0000313" key="2">
    <source>
        <dbReference type="WBParaSite" id="HCON_00131480-00002"/>
    </source>
</evidence>
<reference evidence="2" key="1">
    <citation type="submission" date="2020-12" db="UniProtKB">
        <authorList>
            <consortium name="WormBaseParasite"/>
        </authorList>
    </citation>
    <scope>IDENTIFICATION</scope>
    <source>
        <strain evidence="2">MHco3</strain>
    </source>
</reference>
<dbReference type="OrthoDB" id="5787203at2759"/>
<organism evidence="1 2">
    <name type="scientific">Haemonchus contortus</name>
    <name type="common">Barber pole worm</name>
    <dbReference type="NCBI Taxonomy" id="6289"/>
    <lineage>
        <taxon>Eukaryota</taxon>
        <taxon>Metazoa</taxon>
        <taxon>Ecdysozoa</taxon>
        <taxon>Nematoda</taxon>
        <taxon>Chromadorea</taxon>
        <taxon>Rhabditida</taxon>
        <taxon>Rhabditina</taxon>
        <taxon>Rhabditomorpha</taxon>
        <taxon>Strongyloidea</taxon>
        <taxon>Trichostrongylidae</taxon>
        <taxon>Haemonchus</taxon>
    </lineage>
</organism>